<dbReference type="InterPro" id="IPR052155">
    <property type="entry name" value="Biofilm_reg_signaling"/>
</dbReference>
<dbReference type="Pfam" id="PF13426">
    <property type="entry name" value="PAS_9"/>
    <property type="match status" value="2"/>
</dbReference>
<evidence type="ECO:0000256" key="2">
    <source>
        <dbReference type="SAM" id="Phobius"/>
    </source>
</evidence>
<proteinExistence type="predicted"/>
<feature type="chain" id="PRO_5011583846" evidence="3">
    <location>
        <begin position="23"/>
        <end position="767"/>
    </location>
</feature>
<evidence type="ECO:0000259" key="5">
    <source>
        <dbReference type="PROSITE" id="PS50113"/>
    </source>
</evidence>
<dbReference type="FunFam" id="3.30.70.270:FF:000001">
    <property type="entry name" value="Diguanylate cyclase domain protein"/>
    <property type="match status" value="1"/>
</dbReference>
<dbReference type="Proteomes" id="UP000199445">
    <property type="component" value="Unassembled WGS sequence"/>
</dbReference>
<name>A0A1I3QJR0_9GAMM</name>
<dbReference type="PROSITE" id="PS50112">
    <property type="entry name" value="PAS"/>
    <property type="match status" value="1"/>
</dbReference>
<evidence type="ECO:0000259" key="4">
    <source>
        <dbReference type="PROSITE" id="PS50112"/>
    </source>
</evidence>
<keyword evidence="3" id="KW-0732">Signal</keyword>
<dbReference type="InterPro" id="IPR000700">
    <property type="entry name" value="PAS-assoc_C"/>
</dbReference>
<dbReference type="Gene3D" id="3.30.450.20">
    <property type="entry name" value="PAS domain"/>
    <property type="match status" value="2"/>
</dbReference>
<evidence type="ECO:0000256" key="3">
    <source>
        <dbReference type="SAM" id="SignalP"/>
    </source>
</evidence>
<accession>A0A1I3QJR0</accession>
<keyword evidence="2" id="KW-0472">Membrane</keyword>
<dbReference type="InterPro" id="IPR000014">
    <property type="entry name" value="PAS"/>
</dbReference>
<dbReference type="PANTHER" id="PTHR44757:SF2">
    <property type="entry name" value="BIOFILM ARCHITECTURE MAINTENANCE PROTEIN MBAA"/>
    <property type="match status" value="1"/>
</dbReference>
<dbReference type="InterPro" id="IPR043128">
    <property type="entry name" value="Rev_trsase/Diguanyl_cyclase"/>
</dbReference>
<keyword evidence="8" id="KW-1185">Reference proteome</keyword>
<dbReference type="CDD" id="cd01949">
    <property type="entry name" value="GGDEF"/>
    <property type="match status" value="1"/>
</dbReference>
<dbReference type="AlphaFoldDB" id="A0A1I3QJR0"/>
<feature type="domain" description="GGDEF" evidence="6">
    <location>
        <begin position="630"/>
        <end position="764"/>
    </location>
</feature>
<dbReference type="RefSeq" id="WP_091701004.1">
    <property type="nucleotide sequence ID" value="NZ_BMYN01000002.1"/>
</dbReference>
<sequence length="767" mass="85848">MKRWFGGLLISLLLLSGPVLQAKAVIPGASTPQARESLTLAVLDYRSDSRMQDQYAPLVSYLSDRTGIDIELAVHDQEALNRAIATNQVDLFLTNPSHFLLIRSERSLTGVLATLLRDWQGQSTSSIGGLIFTRADRDDLEQLEDLRGASIATPGIHFMGGYQAPALELKTVGIDVRRSSKVLYLGNHDRVIRAVVNGDTDVGFIRSGVLEDRIAQTPELAGKLKVINPQNLTGYPFQVSTRLYPEWPLVSLPHVDGRQVRRIASALFALEPEHPAARAAGLAGFSPPADYQSVEHLARTLRVAPYDEAPKITWVDVLHQYRVWVITVSVLFVLLVFTSIWLGRKRRQLAREERRQRELVANWPQPMLMLRGTELVDCNRAAIELLRYSGESSLLGKTLAAFSRDTQPDGDISAQKIDGLLRRTQLGDVVNAEWVFVRSDGSDVWVDMTLAPVYEHGFDVPFILCSWYDITRRKEAEDRMRLAVQVFDNAREAIFITDSHGVVIDTNEAYQQITGRERSESVGSLPPMPVDEGSAILVAARKHGVWSGEFRSRSRDGQRLILNLTLSSVFDDKKQLSHFVGVFSDITRLKESEKKLRTMAHYDALTGLPNRVLFAERLHQSMAQARRHGYQLGVIYIDLDEFKPVNDAFGHDAGDELLIEMGRRMRTVLREEDTLARLGGDEFAAIAVNVDGDDALQALLERLLKAVAEPAWVASHSVEISVSVGYTLYPQAEELDADQLLRQADQAMYQAKRQGRNRYCGFSENLL</sequence>
<dbReference type="GO" id="GO:0003824">
    <property type="term" value="F:catalytic activity"/>
    <property type="evidence" value="ECO:0007669"/>
    <property type="project" value="UniProtKB-ARBA"/>
</dbReference>
<feature type="signal peptide" evidence="3">
    <location>
        <begin position="1"/>
        <end position="22"/>
    </location>
</feature>
<comment type="cofactor">
    <cofactor evidence="1">
        <name>Mg(2+)</name>
        <dbReference type="ChEBI" id="CHEBI:18420"/>
    </cofactor>
</comment>
<dbReference type="OrthoDB" id="73375at2"/>
<dbReference type="SUPFAM" id="SSF55785">
    <property type="entry name" value="PYP-like sensor domain (PAS domain)"/>
    <property type="match status" value="2"/>
</dbReference>
<dbReference type="EMBL" id="FOSC01000002">
    <property type="protein sequence ID" value="SFJ33457.1"/>
    <property type="molecule type" value="Genomic_DNA"/>
</dbReference>
<feature type="domain" description="PAC" evidence="5">
    <location>
        <begin position="430"/>
        <end position="482"/>
    </location>
</feature>
<dbReference type="PROSITE" id="PS50113">
    <property type="entry name" value="PAC"/>
    <property type="match status" value="2"/>
</dbReference>
<dbReference type="Pfam" id="PF12974">
    <property type="entry name" value="Phosphonate-bd"/>
    <property type="match status" value="1"/>
</dbReference>
<dbReference type="InterPro" id="IPR001610">
    <property type="entry name" value="PAC"/>
</dbReference>
<feature type="domain" description="PAS" evidence="4">
    <location>
        <begin position="476"/>
        <end position="523"/>
    </location>
</feature>
<dbReference type="Gene3D" id="3.30.70.270">
    <property type="match status" value="1"/>
</dbReference>
<organism evidence="7 8">
    <name type="scientific">Marinobacter persicus</name>
    <dbReference type="NCBI Taxonomy" id="930118"/>
    <lineage>
        <taxon>Bacteria</taxon>
        <taxon>Pseudomonadati</taxon>
        <taxon>Pseudomonadota</taxon>
        <taxon>Gammaproteobacteria</taxon>
        <taxon>Pseudomonadales</taxon>
        <taxon>Marinobacteraceae</taxon>
        <taxon>Marinobacter</taxon>
    </lineage>
</organism>
<dbReference type="InterPro" id="IPR029787">
    <property type="entry name" value="Nucleotide_cyclase"/>
</dbReference>
<dbReference type="InterPro" id="IPR000160">
    <property type="entry name" value="GGDEF_dom"/>
</dbReference>
<dbReference type="CDD" id="cd00130">
    <property type="entry name" value="PAS"/>
    <property type="match status" value="2"/>
</dbReference>
<keyword evidence="2" id="KW-0812">Transmembrane</keyword>
<dbReference type="NCBIfam" id="TIGR00254">
    <property type="entry name" value="GGDEF"/>
    <property type="match status" value="1"/>
</dbReference>
<dbReference type="SMART" id="SM00267">
    <property type="entry name" value="GGDEF"/>
    <property type="match status" value="1"/>
</dbReference>
<dbReference type="NCBIfam" id="TIGR00229">
    <property type="entry name" value="sensory_box"/>
    <property type="match status" value="2"/>
</dbReference>
<feature type="domain" description="PAC" evidence="5">
    <location>
        <begin position="546"/>
        <end position="598"/>
    </location>
</feature>
<gene>
    <name evidence="7" type="ORF">SAMN05216429_10211</name>
</gene>
<dbReference type="SMART" id="SM00091">
    <property type="entry name" value="PAS"/>
    <property type="match status" value="2"/>
</dbReference>
<dbReference type="InterPro" id="IPR035965">
    <property type="entry name" value="PAS-like_dom_sf"/>
</dbReference>
<evidence type="ECO:0000313" key="7">
    <source>
        <dbReference type="EMBL" id="SFJ33457.1"/>
    </source>
</evidence>
<dbReference type="SMART" id="SM00086">
    <property type="entry name" value="PAC"/>
    <property type="match status" value="2"/>
</dbReference>
<dbReference type="SUPFAM" id="SSF53850">
    <property type="entry name" value="Periplasmic binding protein-like II"/>
    <property type="match status" value="1"/>
</dbReference>
<evidence type="ECO:0000256" key="1">
    <source>
        <dbReference type="ARBA" id="ARBA00001946"/>
    </source>
</evidence>
<keyword evidence="2" id="KW-1133">Transmembrane helix</keyword>
<reference evidence="7 8" key="1">
    <citation type="submission" date="2016-10" db="EMBL/GenBank/DDBJ databases">
        <authorList>
            <person name="de Groot N.N."/>
        </authorList>
    </citation>
    <scope>NUCLEOTIDE SEQUENCE [LARGE SCALE GENOMIC DNA]</scope>
    <source>
        <strain evidence="7 8">IBRC-M 10445</strain>
    </source>
</reference>
<dbReference type="PROSITE" id="PS50887">
    <property type="entry name" value="GGDEF"/>
    <property type="match status" value="1"/>
</dbReference>
<protein>
    <submittedName>
        <fullName evidence="7">PAS domain S-box-containing protein/diguanylate cyclase (GGDEF) domain-containing protein</fullName>
    </submittedName>
</protein>
<evidence type="ECO:0000259" key="6">
    <source>
        <dbReference type="PROSITE" id="PS50887"/>
    </source>
</evidence>
<evidence type="ECO:0000313" key="8">
    <source>
        <dbReference type="Proteomes" id="UP000199445"/>
    </source>
</evidence>
<dbReference type="PANTHER" id="PTHR44757">
    <property type="entry name" value="DIGUANYLATE CYCLASE DGCP"/>
    <property type="match status" value="1"/>
</dbReference>
<dbReference type="Pfam" id="PF00990">
    <property type="entry name" value="GGDEF"/>
    <property type="match status" value="1"/>
</dbReference>
<dbReference type="Gene3D" id="3.40.190.10">
    <property type="entry name" value="Periplasmic binding protein-like II"/>
    <property type="match status" value="2"/>
</dbReference>
<feature type="transmembrane region" description="Helical" evidence="2">
    <location>
        <begin position="321"/>
        <end position="342"/>
    </location>
</feature>
<dbReference type="SUPFAM" id="SSF55073">
    <property type="entry name" value="Nucleotide cyclase"/>
    <property type="match status" value="1"/>
</dbReference>